<dbReference type="FunFam" id="3.40.50.11210:FF:000007">
    <property type="entry name" value="Tuberous sclerosis 2"/>
    <property type="match status" value="1"/>
</dbReference>
<dbReference type="OMA" id="ATRFLMN"/>
<dbReference type="Pfam" id="PF11864">
    <property type="entry name" value="DUF3384"/>
    <property type="match status" value="1"/>
</dbReference>
<dbReference type="GO" id="GO:0005634">
    <property type="term" value="C:nucleus"/>
    <property type="evidence" value="ECO:0007669"/>
    <property type="project" value="InterPro"/>
</dbReference>
<dbReference type="SUPFAM" id="SSF48371">
    <property type="entry name" value="ARM repeat"/>
    <property type="match status" value="1"/>
</dbReference>
<dbReference type="EMBL" id="SWFT01000019">
    <property type="protein sequence ID" value="KAA8907765.1"/>
    <property type="molecule type" value="Genomic_DNA"/>
</dbReference>
<dbReference type="Proteomes" id="UP000449547">
    <property type="component" value="Unassembled WGS sequence"/>
</dbReference>
<dbReference type="InterPro" id="IPR018515">
    <property type="entry name" value="Tuberin-type_domain"/>
</dbReference>
<dbReference type="InterPro" id="IPR035974">
    <property type="entry name" value="Rap/Ran-GAP_sf"/>
</dbReference>
<keyword evidence="1" id="KW-0343">GTPase activation</keyword>
<dbReference type="GO" id="GO:0051056">
    <property type="term" value="P:regulation of small GTPase mediated signal transduction"/>
    <property type="evidence" value="ECO:0007669"/>
    <property type="project" value="InterPro"/>
</dbReference>
<comment type="caution">
    <text evidence="3">The sequence shown here is derived from an EMBL/GenBank/DDBJ whole genome shotgun (WGS) entry which is preliminary data.</text>
</comment>
<dbReference type="GeneID" id="54779105"/>
<organism evidence="3 4">
    <name type="scientific">Diutina rugosa</name>
    <name type="common">Yeast</name>
    <name type="synonym">Candida rugosa</name>
    <dbReference type="NCBI Taxonomy" id="5481"/>
    <lineage>
        <taxon>Eukaryota</taxon>
        <taxon>Fungi</taxon>
        <taxon>Dikarya</taxon>
        <taxon>Ascomycota</taxon>
        <taxon>Saccharomycotina</taxon>
        <taxon>Pichiomycetes</taxon>
        <taxon>Debaryomycetaceae</taxon>
        <taxon>Diutina</taxon>
    </lineage>
</organism>
<dbReference type="GO" id="GO:0005096">
    <property type="term" value="F:GTPase activator activity"/>
    <property type="evidence" value="ECO:0007669"/>
    <property type="project" value="UniProtKB-KW"/>
</dbReference>
<dbReference type="PANTHER" id="PTHR10063">
    <property type="entry name" value="TUBERIN"/>
    <property type="match status" value="1"/>
</dbReference>
<keyword evidence="4" id="KW-1185">Reference proteome</keyword>
<evidence type="ECO:0000313" key="3">
    <source>
        <dbReference type="EMBL" id="KAA8907765.1"/>
    </source>
</evidence>
<dbReference type="SUPFAM" id="SSF111347">
    <property type="entry name" value="Rap/Ran-GAP"/>
    <property type="match status" value="1"/>
</dbReference>
<feature type="domain" description="Rap-GAP" evidence="2">
    <location>
        <begin position="1118"/>
        <end position="1359"/>
    </location>
</feature>
<dbReference type="PANTHER" id="PTHR10063:SF0">
    <property type="entry name" value="TUBERIN"/>
    <property type="match status" value="1"/>
</dbReference>
<reference evidence="3 4" key="1">
    <citation type="submission" date="2019-07" db="EMBL/GenBank/DDBJ databases">
        <title>Genome assembly of two rare yeast pathogens: Diutina rugosa and Trichomonascus ciferrii.</title>
        <authorList>
            <person name="Mixao V."/>
            <person name="Saus E."/>
            <person name="Hansen A."/>
            <person name="Lass-Flor C."/>
            <person name="Gabaldon T."/>
        </authorList>
    </citation>
    <scope>NUCLEOTIDE SEQUENCE [LARGE SCALE GENOMIC DNA]</scope>
    <source>
        <strain evidence="3 4">CBS 613</strain>
    </source>
</reference>
<dbReference type="InterPro" id="IPR024584">
    <property type="entry name" value="Tuberin_N"/>
</dbReference>
<dbReference type="InterPro" id="IPR016024">
    <property type="entry name" value="ARM-type_fold"/>
</dbReference>
<dbReference type="RefSeq" id="XP_034014771.1">
    <property type="nucleotide sequence ID" value="XM_034157402.1"/>
</dbReference>
<gene>
    <name evidence="3" type="ORF">DIURU_000452</name>
</gene>
<dbReference type="InterPro" id="IPR000331">
    <property type="entry name" value="Rap/Ran_GAP_dom"/>
</dbReference>
<dbReference type="GO" id="GO:0033596">
    <property type="term" value="C:TSC1-TSC2 complex"/>
    <property type="evidence" value="ECO:0007669"/>
    <property type="project" value="TreeGrafter"/>
</dbReference>
<sequence length="1376" mass="155042">MSGHNPPPPKSSGLGSVLKSLTKSLNRPASPRVSVTSINPAIVGGEDLQKLLKQLHTNGPVTVRAQAAVKIAELLDQYSIASVPEIWYRARDLIDPSQPRSVRRPAIHLLRGCIAQGSSLVANRLVYFRDILKACQANDPDYDLFLKALSVLTNDGHDLSDLGSYMPKELAIFLTRRLTAHDPNWQATVDFINKCLHHHQFENYTADAVVNKMIELACTSEAARAPVFAGVSDYLQLYQVASTPVVRFLCALYAIESESYEAWPAIYSLASVEGTRKAIIEGLCGVITAPKIAQCRSMALAESRTPSKLNANVLTLYGALGAIALATYTIVAGKSDPVAVALAFKNVVDTHNLTLVNTQVLRCLDRLFAMENWVEHYTNHCKLFTDVLPFYTWLTKPTMFDVITSVNTTTDADNSYVQSILSSIQLLWSVHQLECDEEAVVKVFTHFSRQLNEACSAFVIKYYSSAKLCCALNPSWRDNCVRCLNLFYFHSTSPSVRLECLKMVYEAHQASSAVFGEDHVDYEIMCSLFPRSKHEKDPVVLDFLIDTMFTYIAFSCPDSVYFTMCDTFLRDIKSFRQLLVGEASAKAVASFRSIGSISRASSYRQSSDRFSTEFLSKMAMVFVRIFCVGYVKFPAKAVRTYEVLIDFLEFSLATGYTDVALLISKLLVRLRVTAERYVYITQPADITGLSSTFGRNLNGENYVARSSHKWTFPDTISYIPKENLDTPSTRLQVNPVAKDVSSLNIEPWIRIVLQIVEKFYSFELYSFVWSHFCSQLANLDLFAAHFDLVVQLKSIICTQLTSGLSSAVKTPTDEITPAEIQVALIRTMSALLGYHNQFSKRDEDELIKALILGLDWWERTAVPCINMLTACCYEIPLSVQRFVPVILTKLQVRVTSAGASTHTLELLMALCENSDLQANFTADDYKRVFGIAFKYVQYAQDMTNKNLTKAKSQGSDIPWQYVLTMSYRVICEWFLKMSLKDRASFTEYLMKNIVSTNSQPEDIDDNTAGLLDFVGQFSNSNVPLSIYHPQIDADAKRWMVGLSVIAMSTDASSGKSQWLVVRPSGVLALHVSLHGDGKDMDVSSAFYMLQLYSSVYKDHTKALKPKPIPDTPVAQRALALLDRIPTVEFHKIGIVYVGPGQSLETEVLSNKSGSRRFHEFLQQMGQLYRLKQSPPQIYVGGLDTENDMDGEYTRYWRDRTLQVVWHVPTMMDSTTQSQLPISIQLQQRKKHIGNDYVNIYYDESGKSFDFDLIKSQFNFMAIVITPHTWRTEYSSAVDASEDEEFFRVKVYRREGVPSLFAASHFKMISSSHLPKFVRMLAIMADHFAHVWHNPNHPFQIWSQRARALKDLRDKVVTTSTKPDDTTDFSMYVESTS</sequence>
<dbReference type="OrthoDB" id="19311at2759"/>
<dbReference type="VEuPathDB" id="FungiDB:DIURU_000452"/>
<dbReference type="GO" id="GO:0032007">
    <property type="term" value="P:negative regulation of TOR signaling"/>
    <property type="evidence" value="ECO:0007669"/>
    <property type="project" value="TreeGrafter"/>
</dbReference>
<dbReference type="PROSITE" id="PS50085">
    <property type="entry name" value="RAPGAP"/>
    <property type="match status" value="1"/>
</dbReference>
<evidence type="ECO:0000313" key="4">
    <source>
        <dbReference type="Proteomes" id="UP000449547"/>
    </source>
</evidence>
<evidence type="ECO:0000259" key="2">
    <source>
        <dbReference type="PROSITE" id="PS50085"/>
    </source>
</evidence>
<evidence type="ECO:0000256" key="1">
    <source>
        <dbReference type="ARBA" id="ARBA00022468"/>
    </source>
</evidence>
<protein>
    <recommendedName>
        <fullName evidence="2">Rap-GAP domain-containing protein</fullName>
    </recommendedName>
</protein>
<accession>A0A642V4Q0</accession>
<dbReference type="Gene3D" id="3.40.50.11210">
    <property type="entry name" value="Rap/Ran-GAP"/>
    <property type="match status" value="1"/>
</dbReference>
<name>A0A642V4Q0_DIURU</name>
<dbReference type="InterPro" id="IPR027107">
    <property type="entry name" value="Tuberin/Ral-act_asu"/>
</dbReference>
<dbReference type="Pfam" id="PF02145">
    <property type="entry name" value="Rap_GAP"/>
    <property type="match status" value="1"/>
</dbReference>
<dbReference type="Pfam" id="PF03542">
    <property type="entry name" value="Tuberin"/>
    <property type="match status" value="1"/>
</dbReference>
<proteinExistence type="predicted"/>